<keyword evidence="3" id="KW-1185">Reference proteome</keyword>
<proteinExistence type="predicted"/>
<comment type="caution">
    <text evidence="2">The sequence shown here is derived from an EMBL/GenBank/DDBJ whole genome shotgun (WGS) entry which is preliminary data.</text>
</comment>
<name>A0A8H4RCY8_9HELO</name>
<evidence type="ECO:0000256" key="1">
    <source>
        <dbReference type="SAM" id="SignalP"/>
    </source>
</evidence>
<keyword evidence="1" id="KW-0732">Signal</keyword>
<evidence type="ECO:0000313" key="3">
    <source>
        <dbReference type="Proteomes" id="UP000566819"/>
    </source>
</evidence>
<protein>
    <recommendedName>
        <fullName evidence="4">Hydrophobin</fullName>
    </recommendedName>
</protein>
<feature type="signal peptide" evidence="1">
    <location>
        <begin position="1"/>
        <end position="20"/>
    </location>
</feature>
<evidence type="ECO:0000313" key="2">
    <source>
        <dbReference type="EMBL" id="KAF4626575.1"/>
    </source>
</evidence>
<dbReference type="EMBL" id="JAAMPI010001128">
    <property type="protein sequence ID" value="KAF4626575.1"/>
    <property type="molecule type" value="Genomic_DNA"/>
</dbReference>
<dbReference type="AlphaFoldDB" id="A0A8H4RCY8"/>
<gene>
    <name evidence="2" type="ORF">G7Y89_g11581</name>
</gene>
<feature type="chain" id="PRO_5034617408" description="Hydrophobin" evidence="1">
    <location>
        <begin position="21"/>
        <end position="105"/>
    </location>
</feature>
<evidence type="ECO:0008006" key="4">
    <source>
        <dbReference type="Google" id="ProtNLM"/>
    </source>
</evidence>
<accession>A0A8H4RCY8</accession>
<sequence>MQLLTLSTLATLLLAALTTATPGVPFPLQPKSPAAFPFSLESRSPSPETEIACGTTCCGDGENCFGSGRRVGVARCVVLMGMWGVGIVVVLDDDDDDVYLGGELA</sequence>
<reference evidence="2 3" key="1">
    <citation type="submission" date="2020-03" db="EMBL/GenBank/DDBJ databases">
        <title>Draft Genome Sequence of Cudoniella acicularis.</title>
        <authorList>
            <person name="Buettner E."/>
            <person name="Kellner H."/>
        </authorList>
    </citation>
    <scope>NUCLEOTIDE SEQUENCE [LARGE SCALE GENOMIC DNA]</scope>
    <source>
        <strain evidence="2 3">DSM 108380</strain>
    </source>
</reference>
<dbReference type="Proteomes" id="UP000566819">
    <property type="component" value="Unassembled WGS sequence"/>
</dbReference>
<organism evidence="2 3">
    <name type="scientific">Cudoniella acicularis</name>
    <dbReference type="NCBI Taxonomy" id="354080"/>
    <lineage>
        <taxon>Eukaryota</taxon>
        <taxon>Fungi</taxon>
        <taxon>Dikarya</taxon>
        <taxon>Ascomycota</taxon>
        <taxon>Pezizomycotina</taxon>
        <taxon>Leotiomycetes</taxon>
        <taxon>Helotiales</taxon>
        <taxon>Tricladiaceae</taxon>
        <taxon>Cudoniella</taxon>
    </lineage>
</organism>